<keyword evidence="2" id="KW-1185">Reference proteome</keyword>
<evidence type="ECO:0000313" key="1">
    <source>
        <dbReference type="EMBL" id="KAG8228691.1"/>
    </source>
</evidence>
<dbReference type="EMBL" id="KZ308381">
    <property type="protein sequence ID" value="KAG8228691.1"/>
    <property type="molecule type" value="Genomic_DNA"/>
</dbReference>
<sequence>MSDKLAPVREFIEKLSENFGKLYISNVTIDEQLIPFKVYTQETEKICHKSFCFSGLTMFCLVKFEIYAGCPMYHTKLEISQMR</sequence>
<dbReference type="AlphaFoldDB" id="A0A8K0K5F5"/>
<reference evidence="1" key="1">
    <citation type="submission" date="2013-04" db="EMBL/GenBank/DDBJ databases">
        <authorList>
            <person name="Qu J."/>
            <person name="Murali S.C."/>
            <person name="Bandaranaike D."/>
            <person name="Bellair M."/>
            <person name="Blankenburg K."/>
            <person name="Chao H."/>
            <person name="Dinh H."/>
            <person name="Doddapaneni H."/>
            <person name="Downs B."/>
            <person name="Dugan-Rocha S."/>
            <person name="Elkadiri S."/>
            <person name="Gnanaolivu R.D."/>
            <person name="Hernandez B."/>
            <person name="Javaid M."/>
            <person name="Jayaseelan J.C."/>
            <person name="Lee S."/>
            <person name="Li M."/>
            <person name="Ming W."/>
            <person name="Munidasa M."/>
            <person name="Muniz J."/>
            <person name="Nguyen L."/>
            <person name="Ongeri F."/>
            <person name="Osuji N."/>
            <person name="Pu L.-L."/>
            <person name="Puazo M."/>
            <person name="Qu C."/>
            <person name="Quiroz J."/>
            <person name="Raj R."/>
            <person name="Weissenberger G."/>
            <person name="Xin Y."/>
            <person name="Zou X."/>
            <person name="Han Y."/>
            <person name="Richards S."/>
            <person name="Worley K."/>
            <person name="Muzny D."/>
            <person name="Gibbs R."/>
        </authorList>
    </citation>
    <scope>NUCLEOTIDE SEQUENCE</scope>
    <source>
        <strain evidence="1">Sampled in the wild</strain>
    </source>
</reference>
<evidence type="ECO:0000313" key="2">
    <source>
        <dbReference type="Proteomes" id="UP000792457"/>
    </source>
</evidence>
<reference evidence="1" key="2">
    <citation type="submission" date="2017-10" db="EMBL/GenBank/DDBJ databases">
        <title>Ladona fulva Genome sequencing and assembly.</title>
        <authorList>
            <person name="Murali S."/>
            <person name="Richards S."/>
            <person name="Bandaranaike D."/>
            <person name="Bellair M."/>
            <person name="Blankenburg K."/>
            <person name="Chao H."/>
            <person name="Dinh H."/>
            <person name="Doddapaneni H."/>
            <person name="Dugan-Rocha S."/>
            <person name="Elkadiri S."/>
            <person name="Gnanaolivu R."/>
            <person name="Hernandez B."/>
            <person name="Skinner E."/>
            <person name="Javaid M."/>
            <person name="Lee S."/>
            <person name="Li M."/>
            <person name="Ming W."/>
            <person name="Munidasa M."/>
            <person name="Muniz J."/>
            <person name="Nguyen L."/>
            <person name="Hughes D."/>
            <person name="Osuji N."/>
            <person name="Pu L.-L."/>
            <person name="Puazo M."/>
            <person name="Qu C."/>
            <person name="Quiroz J."/>
            <person name="Raj R."/>
            <person name="Weissenberger G."/>
            <person name="Xin Y."/>
            <person name="Zou X."/>
            <person name="Han Y."/>
            <person name="Worley K."/>
            <person name="Muzny D."/>
            <person name="Gibbs R."/>
        </authorList>
    </citation>
    <scope>NUCLEOTIDE SEQUENCE</scope>
    <source>
        <strain evidence="1">Sampled in the wild</strain>
    </source>
</reference>
<accession>A0A8K0K5F5</accession>
<gene>
    <name evidence="1" type="ORF">J437_LFUL008680</name>
</gene>
<comment type="caution">
    <text evidence="1">The sequence shown here is derived from an EMBL/GenBank/DDBJ whole genome shotgun (WGS) entry which is preliminary data.</text>
</comment>
<dbReference type="Proteomes" id="UP000792457">
    <property type="component" value="Unassembled WGS sequence"/>
</dbReference>
<proteinExistence type="predicted"/>
<protein>
    <submittedName>
        <fullName evidence="1">Uncharacterized protein</fullName>
    </submittedName>
</protein>
<name>A0A8K0K5F5_LADFU</name>
<organism evidence="1 2">
    <name type="scientific">Ladona fulva</name>
    <name type="common">Scarce chaser dragonfly</name>
    <name type="synonym">Libellula fulva</name>
    <dbReference type="NCBI Taxonomy" id="123851"/>
    <lineage>
        <taxon>Eukaryota</taxon>
        <taxon>Metazoa</taxon>
        <taxon>Ecdysozoa</taxon>
        <taxon>Arthropoda</taxon>
        <taxon>Hexapoda</taxon>
        <taxon>Insecta</taxon>
        <taxon>Pterygota</taxon>
        <taxon>Palaeoptera</taxon>
        <taxon>Odonata</taxon>
        <taxon>Epiprocta</taxon>
        <taxon>Anisoptera</taxon>
        <taxon>Libelluloidea</taxon>
        <taxon>Libellulidae</taxon>
        <taxon>Ladona</taxon>
    </lineage>
</organism>